<dbReference type="SUPFAM" id="SSF56112">
    <property type="entry name" value="Protein kinase-like (PK-like)"/>
    <property type="match status" value="1"/>
</dbReference>
<evidence type="ECO:0000256" key="11">
    <source>
        <dbReference type="ARBA" id="ARBA00022694"/>
    </source>
</evidence>
<dbReference type="Gene3D" id="3.30.200.20">
    <property type="entry name" value="Phosphorylase Kinase, domain 1"/>
    <property type="match status" value="1"/>
</dbReference>
<evidence type="ECO:0000256" key="1">
    <source>
        <dbReference type="ARBA" id="ARBA00003747"/>
    </source>
</evidence>
<dbReference type="PROSITE" id="PS50011">
    <property type="entry name" value="PROTEIN_KINASE_DOM"/>
    <property type="match status" value="1"/>
</dbReference>
<accession>A0A166N4V8</accession>
<evidence type="ECO:0000256" key="13">
    <source>
        <dbReference type="ARBA" id="ARBA00022777"/>
    </source>
</evidence>
<evidence type="ECO:0000256" key="4">
    <source>
        <dbReference type="ARBA" id="ARBA00011534"/>
    </source>
</evidence>
<keyword evidence="10" id="KW-0808">Transferase</keyword>
<protein>
    <recommendedName>
        <fullName evidence="7">EKC/KEOPS complex subunit BUD32</fullName>
        <ecNumber evidence="5">2.7.11.1</ecNumber>
    </recommendedName>
    <alternativeName>
        <fullName evidence="16 17">Atypical Serine/threonine protein kinase BUD32</fullName>
    </alternativeName>
    <alternativeName>
        <fullName evidence="6">EKC/KEOPS complex subunit bud32</fullName>
    </alternativeName>
</protein>
<dbReference type="Gene3D" id="1.10.510.10">
    <property type="entry name" value="Transferase(Phosphotransferase) domain 1"/>
    <property type="match status" value="1"/>
</dbReference>
<evidence type="ECO:0000256" key="8">
    <source>
        <dbReference type="ARBA" id="ARBA00022454"/>
    </source>
</evidence>
<dbReference type="GO" id="GO:0000781">
    <property type="term" value="C:chromosome, telomeric region"/>
    <property type="evidence" value="ECO:0007669"/>
    <property type="project" value="UniProtKB-SubCell"/>
</dbReference>
<dbReference type="PROSITE" id="PS00109">
    <property type="entry name" value="PROTEIN_KINASE_TYR"/>
    <property type="match status" value="1"/>
</dbReference>
<dbReference type="GO" id="GO:0000408">
    <property type="term" value="C:EKC/KEOPS complex"/>
    <property type="evidence" value="ECO:0007669"/>
    <property type="project" value="TreeGrafter"/>
</dbReference>
<dbReference type="PANTHER" id="PTHR12209">
    <property type="entry name" value="NON-SPECIFIC SERINE/THREONINE PROTEIN KINASE"/>
    <property type="match status" value="1"/>
</dbReference>
<dbReference type="Proteomes" id="UP000242877">
    <property type="component" value="Unassembled WGS sequence"/>
</dbReference>
<keyword evidence="11" id="KW-0819">tRNA processing</keyword>
<comment type="caution">
    <text evidence="21">The sequence shown here is derived from an EMBL/GenBank/DDBJ whole genome shotgun (WGS) entry which is preliminary data.</text>
</comment>
<evidence type="ECO:0000256" key="17">
    <source>
        <dbReference type="ARBA" id="ARBA00033194"/>
    </source>
</evidence>
<evidence type="ECO:0000256" key="9">
    <source>
        <dbReference type="ARBA" id="ARBA00022527"/>
    </source>
</evidence>
<proteinExistence type="inferred from homology"/>
<evidence type="ECO:0000256" key="10">
    <source>
        <dbReference type="ARBA" id="ARBA00022679"/>
    </source>
</evidence>
<dbReference type="FunFam" id="3.30.200.20:FF:000603">
    <property type="entry name" value="EKC/KEOPS complex subunit bud32"/>
    <property type="match status" value="1"/>
</dbReference>
<comment type="subcellular location">
    <subcellularLocation>
        <location evidence="2">Chromosome</location>
        <location evidence="2">Telomere</location>
    </subcellularLocation>
</comment>
<dbReference type="EMBL" id="AZGZ01000031">
    <property type="protein sequence ID" value="KZZ87750.1"/>
    <property type="molecule type" value="Genomic_DNA"/>
</dbReference>
<evidence type="ECO:0000256" key="6">
    <source>
        <dbReference type="ARBA" id="ARBA00013948"/>
    </source>
</evidence>
<evidence type="ECO:0000313" key="22">
    <source>
        <dbReference type="Proteomes" id="UP000242877"/>
    </source>
</evidence>
<keyword evidence="13 21" id="KW-0418">Kinase</keyword>
<dbReference type="GO" id="GO:0005524">
    <property type="term" value="F:ATP binding"/>
    <property type="evidence" value="ECO:0007669"/>
    <property type="project" value="UniProtKB-KW"/>
</dbReference>
<dbReference type="EC" id="2.7.11.1" evidence="5"/>
<dbReference type="GO" id="GO:0005829">
    <property type="term" value="C:cytosol"/>
    <property type="evidence" value="ECO:0007669"/>
    <property type="project" value="TreeGrafter"/>
</dbReference>
<dbReference type="GO" id="GO:0070525">
    <property type="term" value="P:tRNA threonylcarbamoyladenosine metabolic process"/>
    <property type="evidence" value="ECO:0007669"/>
    <property type="project" value="TreeGrafter"/>
</dbReference>
<evidence type="ECO:0000256" key="14">
    <source>
        <dbReference type="ARBA" id="ARBA00022840"/>
    </source>
</evidence>
<evidence type="ECO:0000256" key="19">
    <source>
        <dbReference type="ARBA" id="ARBA00048679"/>
    </source>
</evidence>
<gene>
    <name evidence="21" type="ORF">AAP_05454</name>
</gene>
<organism evidence="21 22">
    <name type="scientific">Ascosphaera apis ARSEF 7405</name>
    <dbReference type="NCBI Taxonomy" id="392613"/>
    <lineage>
        <taxon>Eukaryota</taxon>
        <taxon>Fungi</taxon>
        <taxon>Dikarya</taxon>
        <taxon>Ascomycota</taxon>
        <taxon>Pezizomycotina</taxon>
        <taxon>Eurotiomycetes</taxon>
        <taxon>Eurotiomycetidae</taxon>
        <taxon>Onygenales</taxon>
        <taxon>Ascosphaeraceae</taxon>
        <taxon>Ascosphaera</taxon>
    </lineage>
</organism>
<dbReference type="VEuPathDB" id="FungiDB:AAP_05454"/>
<keyword evidence="22" id="KW-1185">Reference proteome</keyword>
<evidence type="ECO:0000256" key="5">
    <source>
        <dbReference type="ARBA" id="ARBA00012513"/>
    </source>
</evidence>
<feature type="domain" description="Protein kinase" evidence="20">
    <location>
        <begin position="13"/>
        <end position="276"/>
    </location>
</feature>
<dbReference type="InterPro" id="IPR000719">
    <property type="entry name" value="Prot_kinase_dom"/>
</dbReference>
<keyword evidence="12" id="KW-0547">Nucleotide-binding</keyword>
<evidence type="ECO:0000256" key="18">
    <source>
        <dbReference type="ARBA" id="ARBA00047899"/>
    </source>
</evidence>
<dbReference type="GO" id="GO:0008033">
    <property type="term" value="P:tRNA processing"/>
    <property type="evidence" value="ECO:0007669"/>
    <property type="project" value="UniProtKB-KW"/>
</dbReference>
<name>A0A166N4V8_9EURO</name>
<dbReference type="InterPro" id="IPR008266">
    <property type="entry name" value="Tyr_kinase_AS"/>
</dbReference>
<dbReference type="GO" id="GO:0004674">
    <property type="term" value="F:protein serine/threonine kinase activity"/>
    <property type="evidence" value="ECO:0007669"/>
    <property type="project" value="UniProtKB-KW"/>
</dbReference>
<keyword evidence="14" id="KW-0067">ATP-binding</keyword>
<dbReference type="GO" id="GO:0005634">
    <property type="term" value="C:nucleus"/>
    <property type="evidence" value="ECO:0007669"/>
    <property type="project" value="TreeGrafter"/>
</dbReference>
<dbReference type="OrthoDB" id="3399at2759"/>
<dbReference type="AlphaFoldDB" id="A0A166N4V8"/>
<comment type="subunit">
    <text evidence="4">Component of the EKC/KEOPS complex composed of at least BUD32, CGI121, GON7, KAE1 and PCC1; the whole complex dimerizes.</text>
</comment>
<evidence type="ECO:0000256" key="3">
    <source>
        <dbReference type="ARBA" id="ARBA00010630"/>
    </source>
</evidence>
<keyword evidence="8" id="KW-0158">Chromosome</keyword>
<evidence type="ECO:0000256" key="16">
    <source>
        <dbReference type="ARBA" id="ARBA00030980"/>
    </source>
</evidence>
<evidence type="ECO:0000256" key="12">
    <source>
        <dbReference type="ARBA" id="ARBA00022741"/>
    </source>
</evidence>
<evidence type="ECO:0000256" key="7">
    <source>
        <dbReference type="ARBA" id="ARBA00019973"/>
    </source>
</evidence>
<dbReference type="Pfam" id="PF00069">
    <property type="entry name" value="Pkinase"/>
    <property type="match status" value="1"/>
</dbReference>
<keyword evidence="9" id="KW-0723">Serine/threonine-protein kinase</keyword>
<comment type="catalytic activity">
    <reaction evidence="19">
        <text>L-seryl-[protein] + ATP = O-phospho-L-seryl-[protein] + ADP + H(+)</text>
        <dbReference type="Rhea" id="RHEA:17989"/>
        <dbReference type="Rhea" id="RHEA-COMP:9863"/>
        <dbReference type="Rhea" id="RHEA-COMP:11604"/>
        <dbReference type="ChEBI" id="CHEBI:15378"/>
        <dbReference type="ChEBI" id="CHEBI:29999"/>
        <dbReference type="ChEBI" id="CHEBI:30616"/>
        <dbReference type="ChEBI" id="CHEBI:83421"/>
        <dbReference type="ChEBI" id="CHEBI:456216"/>
        <dbReference type="EC" id="2.7.11.1"/>
    </reaction>
</comment>
<comment type="similarity">
    <text evidence="3">Belongs to the protein kinase superfamily. BUD32 family.</text>
</comment>
<reference evidence="21 22" key="1">
    <citation type="journal article" date="2016" name="Genome Biol. Evol.">
        <title>Divergent and convergent evolution of fungal pathogenicity.</title>
        <authorList>
            <person name="Shang Y."/>
            <person name="Xiao G."/>
            <person name="Zheng P."/>
            <person name="Cen K."/>
            <person name="Zhan S."/>
            <person name="Wang C."/>
        </authorList>
    </citation>
    <scope>NUCLEOTIDE SEQUENCE [LARGE SCALE GENOMIC DNA]</scope>
    <source>
        <strain evidence="21 22">ARSEF 7405</strain>
    </source>
</reference>
<evidence type="ECO:0000256" key="2">
    <source>
        <dbReference type="ARBA" id="ARBA00004574"/>
    </source>
</evidence>
<dbReference type="InterPro" id="IPR011009">
    <property type="entry name" value="Kinase-like_dom_sf"/>
</dbReference>
<evidence type="ECO:0000256" key="15">
    <source>
        <dbReference type="ARBA" id="ARBA00022895"/>
    </source>
</evidence>
<keyword evidence="15" id="KW-0779">Telomere</keyword>
<comment type="function">
    <text evidence="1">Component of the EKC/KEOPS complex that is required for the formation of a threonylcarbamoyl group on adenosine at position 37 (t(6)A37) in tRNAs that read codons beginning with adenine. The complex is probably involved in the transfer of the threonylcarbamoyl moiety of threonylcarbamoyl-AMP (TC-AMP) to the N6 group of A37. BUD32 has ATPase activity in the context of the EKC/KEOPS complex and likely plays a supporting role to the catalytic subunit KAE1. The EKC/KEOPS complex also promotes both telomere uncapping and telomere elongation. The complex is required for efficient recruitment of transcriptional coactivators.</text>
</comment>
<sequence length="276" mass="30492">MTSITTQPHPLSPPKPQLLAQGAEGLLFKTHFLTPSTPAALKIRPPKPYRHPILDKRLTRARILQEARCLVKLSRDLDVSEGVSVPGVLALECDPDEDSCGAFGEEIIRQAHADLTRASWMIMEWIPGPAVRAVVERWERWMKECEKQGRRADNDEEVKTSEDDMRRLFQRVGRAVGMLHKAGIVHGDLTTSNLILRQENVDGAELSTTPGSVAAVVVAEKPDLEGPIALIDFGLASQSVHEEDRAVDLYVLERAFGSSHPRAEKLFESEVLGAKG</sequence>
<evidence type="ECO:0000259" key="20">
    <source>
        <dbReference type="PROSITE" id="PS50011"/>
    </source>
</evidence>
<evidence type="ECO:0000313" key="21">
    <source>
        <dbReference type="EMBL" id="KZZ87750.1"/>
    </source>
</evidence>
<comment type="catalytic activity">
    <reaction evidence="18">
        <text>L-threonyl-[protein] + ATP = O-phospho-L-threonyl-[protein] + ADP + H(+)</text>
        <dbReference type="Rhea" id="RHEA:46608"/>
        <dbReference type="Rhea" id="RHEA-COMP:11060"/>
        <dbReference type="Rhea" id="RHEA-COMP:11605"/>
        <dbReference type="ChEBI" id="CHEBI:15378"/>
        <dbReference type="ChEBI" id="CHEBI:30013"/>
        <dbReference type="ChEBI" id="CHEBI:30616"/>
        <dbReference type="ChEBI" id="CHEBI:61977"/>
        <dbReference type="ChEBI" id="CHEBI:456216"/>
        <dbReference type="EC" id="2.7.11.1"/>
    </reaction>
</comment>
<dbReference type="PANTHER" id="PTHR12209:SF0">
    <property type="entry name" value="EKC_KEOPS COMPLEX SUBUNIT TP53RK"/>
    <property type="match status" value="1"/>
</dbReference>